<name>A0AAW6PJD0_9PSED</name>
<evidence type="ECO:0008006" key="4">
    <source>
        <dbReference type="Google" id="ProtNLM"/>
    </source>
</evidence>
<organism evidence="2 3">
    <name type="scientific">Pseudomonas citronellolis</name>
    <dbReference type="NCBI Taxonomy" id="53408"/>
    <lineage>
        <taxon>Bacteria</taxon>
        <taxon>Pseudomonadati</taxon>
        <taxon>Pseudomonadota</taxon>
        <taxon>Gammaproteobacteria</taxon>
        <taxon>Pseudomonadales</taxon>
        <taxon>Pseudomonadaceae</taxon>
        <taxon>Pseudomonas</taxon>
    </lineage>
</organism>
<evidence type="ECO:0000313" key="3">
    <source>
        <dbReference type="Proteomes" id="UP001220662"/>
    </source>
</evidence>
<feature type="transmembrane region" description="Helical" evidence="1">
    <location>
        <begin position="12"/>
        <end position="30"/>
    </location>
</feature>
<keyword evidence="1" id="KW-0812">Transmembrane</keyword>
<keyword evidence="1" id="KW-0472">Membrane</keyword>
<proteinExistence type="predicted"/>
<dbReference type="Proteomes" id="UP001220662">
    <property type="component" value="Unassembled WGS sequence"/>
</dbReference>
<sequence length="150" mass="16909">MALETSHKVQIAIAVLGLVGTLTVAGIANWDKIFPPPTPPSIELGLKFMAEERYKEAVAVLKPFAREGDARAQYYVARIYDMEWIESGDPVGDKIRASYWYKKAAAQNFEDSQSCYERVENYLNTEGVSAADQVRRFFIWGEESGHREGI</sequence>
<dbReference type="Gene3D" id="1.25.40.10">
    <property type="entry name" value="Tetratricopeptide repeat domain"/>
    <property type="match status" value="1"/>
</dbReference>
<dbReference type="AlphaFoldDB" id="A0AAW6PJD0"/>
<evidence type="ECO:0000256" key="1">
    <source>
        <dbReference type="SAM" id="Phobius"/>
    </source>
</evidence>
<accession>A0AAW6PJD0</accession>
<keyword evidence="1" id="KW-1133">Transmembrane helix</keyword>
<dbReference type="RefSeq" id="WP_276216364.1">
    <property type="nucleotide sequence ID" value="NZ_JARJLR010000531.1"/>
</dbReference>
<evidence type="ECO:0000313" key="2">
    <source>
        <dbReference type="EMBL" id="MDF3846356.1"/>
    </source>
</evidence>
<dbReference type="EMBL" id="JARJLR010000531">
    <property type="protein sequence ID" value="MDF3846356.1"/>
    <property type="molecule type" value="Genomic_DNA"/>
</dbReference>
<gene>
    <name evidence="2" type="ORF">P3W55_32070</name>
</gene>
<dbReference type="InterPro" id="IPR011990">
    <property type="entry name" value="TPR-like_helical_dom_sf"/>
</dbReference>
<comment type="caution">
    <text evidence="2">The sequence shown here is derived from an EMBL/GenBank/DDBJ whole genome shotgun (WGS) entry which is preliminary data.</text>
</comment>
<protein>
    <recommendedName>
        <fullName evidence="4">Sel1 repeat family protein</fullName>
    </recommendedName>
</protein>
<reference evidence="2" key="1">
    <citation type="submission" date="2023-03" db="EMBL/GenBank/DDBJ databases">
        <title>Draft assemblies of triclosan tolerant bacteria isolated from returned activated sludge.</title>
        <authorList>
            <person name="Van Hamelsveld S."/>
        </authorList>
    </citation>
    <scope>NUCLEOTIDE SEQUENCE</scope>
    <source>
        <strain evidence="2">GW210015_S63</strain>
    </source>
</reference>
<dbReference type="SUPFAM" id="SSF81901">
    <property type="entry name" value="HCP-like"/>
    <property type="match status" value="1"/>
</dbReference>